<accession>A0AAE8MPJ5</accession>
<evidence type="ECO:0000313" key="2">
    <source>
        <dbReference type="Proteomes" id="UP001187734"/>
    </source>
</evidence>
<gene>
    <name evidence="1" type="ORF">FTOL_13524</name>
</gene>
<organism evidence="1 2">
    <name type="scientific">Fusarium torulosum</name>
    <dbReference type="NCBI Taxonomy" id="33205"/>
    <lineage>
        <taxon>Eukaryota</taxon>
        <taxon>Fungi</taxon>
        <taxon>Dikarya</taxon>
        <taxon>Ascomycota</taxon>
        <taxon>Pezizomycotina</taxon>
        <taxon>Sordariomycetes</taxon>
        <taxon>Hypocreomycetidae</taxon>
        <taxon>Hypocreales</taxon>
        <taxon>Nectriaceae</taxon>
        <taxon>Fusarium</taxon>
    </lineage>
</organism>
<dbReference type="Proteomes" id="UP001187734">
    <property type="component" value="Unassembled WGS sequence"/>
</dbReference>
<evidence type="ECO:0000313" key="1">
    <source>
        <dbReference type="EMBL" id="SPJ91509.1"/>
    </source>
</evidence>
<dbReference type="EMBL" id="ONZP01000854">
    <property type="protein sequence ID" value="SPJ91509.1"/>
    <property type="molecule type" value="Genomic_DNA"/>
</dbReference>
<protein>
    <submittedName>
        <fullName evidence="1">Uncharacterized protein</fullName>
    </submittedName>
</protein>
<proteinExistence type="predicted"/>
<comment type="caution">
    <text evidence="1">The sequence shown here is derived from an EMBL/GenBank/DDBJ whole genome shotgun (WGS) entry which is preliminary data.</text>
</comment>
<sequence length="20" mass="2256">MGVLRSWVGLSYRVPPILVL</sequence>
<reference evidence="1" key="1">
    <citation type="submission" date="2018-03" db="EMBL/GenBank/DDBJ databases">
        <authorList>
            <person name="Guldener U."/>
        </authorList>
    </citation>
    <scope>NUCLEOTIDE SEQUENCE</scope>
</reference>
<keyword evidence="2" id="KW-1185">Reference proteome</keyword>
<dbReference type="AlphaFoldDB" id="A0AAE8MPJ5"/>
<name>A0AAE8MPJ5_9HYPO</name>